<dbReference type="PANTHER" id="PTHR43413">
    <property type="entry name" value="TRANSCRIPTIONAL REGULATOR, ASNC FAMILY"/>
    <property type="match status" value="1"/>
</dbReference>
<dbReference type="EC" id="4.1.1.111" evidence="4"/>
<comment type="catalytic activity">
    <reaction evidence="5">
        <text>siroheme + 2 H(+) = 12,18-didecarboxysiroheme + 2 CO2</text>
        <dbReference type="Rhea" id="RHEA:19093"/>
        <dbReference type="ChEBI" id="CHEBI:15378"/>
        <dbReference type="ChEBI" id="CHEBI:16526"/>
        <dbReference type="ChEBI" id="CHEBI:60052"/>
        <dbReference type="ChEBI" id="CHEBI:140497"/>
        <dbReference type="EC" id="4.1.1.111"/>
    </reaction>
</comment>
<feature type="non-terminal residue" evidence="8">
    <location>
        <position position="243"/>
    </location>
</feature>
<feature type="domain" description="Siroheme decarboxylase AsnC-like ligand binding" evidence="6">
    <location>
        <begin position="1"/>
        <end position="80"/>
    </location>
</feature>
<comment type="caution">
    <text evidence="8">The sequence shown here is derived from an EMBL/GenBank/DDBJ whole genome shotgun (WGS) entry which is preliminary data.</text>
</comment>
<dbReference type="InterPro" id="IPR053953">
    <property type="entry name" value="NirdL-like_HTH"/>
</dbReference>
<evidence type="ECO:0000313" key="8">
    <source>
        <dbReference type="EMBL" id="GAG33465.1"/>
    </source>
</evidence>
<sequence length="243" mass="27755">LGYSSTLVAMDIPEEHIDESANRISEHPGVSHNYKRDHSFNLWFTLTLPPGADLEAEVAQLSAGAEARRTRILPALRVFKIGVELDLEQGANVAEKRRPSEQPPRSFTEEDLNYVRVLQQDLPLEPTPFQGWAESLGIRQRRMFVRARDFEASGVMRRFAAVIRHQKAGFAANGMICWHIPEDQLPDLGYRLASYPQVSHCYQRPAYPDWPYNVLSVVHALNRKKCEEIARRMSQEIGVDDYV</sequence>
<organism evidence="8">
    <name type="scientific">marine sediment metagenome</name>
    <dbReference type="NCBI Taxonomy" id="412755"/>
    <lineage>
        <taxon>unclassified sequences</taxon>
        <taxon>metagenomes</taxon>
        <taxon>ecological metagenomes</taxon>
    </lineage>
</organism>
<reference evidence="8" key="1">
    <citation type="journal article" date="2014" name="Front. Microbiol.">
        <title>High frequency of phylogenetically diverse reductive dehalogenase-homologous genes in deep subseafloor sedimentary metagenomes.</title>
        <authorList>
            <person name="Kawai M."/>
            <person name="Futagami T."/>
            <person name="Toyoda A."/>
            <person name="Takaki Y."/>
            <person name="Nishi S."/>
            <person name="Hori S."/>
            <person name="Arai W."/>
            <person name="Tsubouchi T."/>
            <person name="Morono Y."/>
            <person name="Uchiyama I."/>
            <person name="Ito T."/>
            <person name="Fujiyama A."/>
            <person name="Inagaki F."/>
            <person name="Takami H."/>
        </authorList>
    </citation>
    <scope>NUCLEOTIDE SEQUENCE</scope>
    <source>
        <strain evidence="8">Expedition CK06-06</strain>
    </source>
</reference>
<dbReference type="AlphaFoldDB" id="X0WS40"/>
<keyword evidence="1" id="KW-0456">Lyase</keyword>
<feature type="domain" description="Siroheme decarboxylase NirL-like HTH" evidence="7">
    <location>
        <begin position="115"/>
        <end position="157"/>
    </location>
</feature>
<evidence type="ECO:0000256" key="5">
    <source>
        <dbReference type="ARBA" id="ARBA00048470"/>
    </source>
</evidence>
<dbReference type="Pfam" id="PF22451">
    <property type="entry name" value="NirdL-like_HTH"/>
    <property type="match status" value="1"/>
</dbReference>
<proteinExistence type="inferred from homology"/>
<dbReference type="EMBL" id="BARS01048152">
    <property type="protein sequence ID" value="GAG33465.1"/>
    <property type="molecule type" value="Genomic_DNA"/>
</dbReference>
<dbReference type="InterPro" id="IPR040523">
    <property type="entry name" value="AsnC_trans_reg2"/>
</dbReference>
<name>X0WS40_9ZZZZ</name>
<evidence type="ECO:0000259" key="6">
    <source>
        <dbReference type="Pfam" id="PF17805"/>
    </source>
</evidence>
<evidence type="ECO:0000256" key="1">
    <source>
        <dbReference type="ARBA" id="ARBA00023239"/>
    </source>
</evidence>
<dbReference type="InterPro" id="IPR050684">
    <property type="entry name" value="HTH-Siroheme_Decarb"/>
</dbReference>
<dbReference type="PANTHER" id="PTHR43413:SF1">
    <property type="entry name" value="SIROHEME DECARBOXYLASE NIRL SUBUNIT"/>
    <property type="match status" value="1"/>
</dbReference>
<feature type="non-terminal residue" evidence="8">
    <location>
        <position position="1"/>
    </location>
</feature>
<dbReference type="GO" id="GO:0016829">
    <property type="term" value="F:lyase activity"/>
    <property type="evidence" value="ECO:0007669"/>
    <property type="project" value="UniProtKB-KW"/>
</dbReference>
<evidence type="ECO:0000256" key="2">
    <source>
        <dbReference type="ARBA" id="ARBA00023444"/>
    </source>
</evidence>
<dbReference type="Gene3D" id="3.30.70.3460">
    <property type="match status" value="2"/>
</dbReference>
<dbReference type="Pfam" id="PF17805">
    <property type="entry name" value="AsnC_trans_reg2"/>
    <property type="match status" value="2"/>
</dbReference>
<protein>
    <recommendedName>
        <fullName evidence="4">siroheme decarboxylase</fullName>
        <ecNumber evidence="4">4.1.1.111</ecNumber>
    </recommendedName>
</protein>
<feature type="domain" description="Siroheme decarboxylase AsnC-like ligand binding" evidence="6">
    <location>
        <begin position="167"/>
        <end position="242"/>
    </location>
</feature>
<comment type="similarity">
    <text evidence="3">Belongs to the Ahb/Nir family.</text>
</comment>
<accession>X0WS40</accession>
<gene>
    <name evidence="8" type="ORF">S01H1_72230</name>
</gene>
<evidence type="ECO:0000256" key="4">
    <source>
        <dbReference type="ARBA" id="ARBA00023471"/>
    </source>
</evidence>
<comment type="pathway">
    <text evidence="2">Porphyrin-containing compound metabolism.</text>
</comment>
<evidence type="ECO:0000256" key="3">
    <source>
        <dbReference type="ARBA" id="ARBA00023457"/>
    </source>
</evidence>
<evidence type="ECO:0000259" key="7">
    <source>
        <dbReference type="Pfam" id="PF22451"/>
    </source>
</evidence>